<proteinExistence type="predicted"/>
<feature type="domain" description="Motility protein B-like N-terminal" evidence="5">
    <location>
        <begin position="3"/>
        <end position="46"/>
    </location>
</feature>
<keyword evidence="6" id="KW-0966">Cell projection</keyword>
<sequence>MAKGGGGSWKVAYADFVTAMMAFFLVMWIGAQDVKVRQSVANYFVDPSGVSKAPKSGGIHEIPSPGPVAGESKVNTGAGTRAPGGETPSPATAAVLSWIRSDTKRMAYWKQQAERCRQAAATKDVKNQTKTPEEVATQQLATLLATEIQAAIPKDMPDVYKDLLFGSFKEINWNQVAEDVMLT</sequence>
<dbReference type="RefSeq" id="WP_315854403.1">
    <property type="nucleotide sequence ID" value="NZ_CP053452.2"/>
</dbReference>
<keyword evidence="6" id="KW-0282">Flagellum</keyword>
<evidence type="ECO:0000313" key="6">
    <source>
        <dbReference type="EMBL" id="QJW94375.1"/>
    </source>
</evidence>
<gene>
    <name evidence="6" type="ORF">FTUN_1895</name>
</gene>
<dbReference type="Pfam" id="PF13677">
    <property type="entry name" value="MotB_plug"/>
    <property type="match status" value="1"/>
</dbReference>
<dbReference type="GO" id="GO:0016020">
    <property type="term" value="C:membrane"/>
    <property type="evidence" value="ECO:0007669"/>
    <property type="project" value="UniProtKB-SubCell"/>
</dbReference>
<comment type="subcellular location">
    <subcellularLocation>
        <location evidence="1">Membrane</location>
    </subcellularLocation>
</comment>
<feature type="region of interest" description="Disordered" evidence="3">
    <location>
        <begin position="54"/>
        <end position="90"/>
    </location>
</feature>
<dbReference type="Proteomes" id="UP000503447">
    <property type="component" value="Chromosome"/>
</dbReference>
<dbReference type="AlphaFoldDB" id="A0A6M5YK86"/>
<dbReference type="EMBL" id="CP053452">
    <property type="protein sequence ID" value="QJW94375.1"/>
    <property type="molecule type" value="Genomic_DNA"/>
</dbReference>
<evidence type="ECO:0000313" key="7">
    <source>
        <dbReference type="Proteomes" id="UP000503447"/>
    </source>
</evidence>
<keyword evidence="2 4" id="KW-0472">Membrane</keyword>
<evidence type="ECO:0000256" key="2">
    <source>
        <dbReference type="ARBA" id="ARBA00023136"/>
    </source>
</evidence>
<dbReference type="KEGG" id="ftj:FTUN_1895"/>
<protein>
    <submittedName>
        <fullName evidence="6">Flagellar motor rotation protein MotB</fullName>
    </submittedName>
</protein>
<organism evidence="6 7">
    <name type="scientific">Frigoriglobus tundricola</name>
    <dbReference type="NCBI Taxonomy" id="2774151"/>
    <lineage>
        <taxon>Bacteria</taxon>
        <taxon>Pseudomonadati</taxon>
        <taxon>Planctomycetota</taxon>
        <taxon>Planctomycetia</taxon>
        <taxon>Gemmatales</taxon>
        <taxon>Gemmataceae</taxon>
        <taxon>Frigoriglobus</taxon>
    </lineage>
</organism>
<evidence type="ECO:0000259" key="5">
    <source>
        <dbReference type="Pfam" id="PF13677"/>
    </source>
</evidence>
<keyword evidence="7" id="KW-1185">Reference proteome</keyword>
<keyword evidence="4" id="KW-1133">Transmembrane helix</keyword>
<evidence type="ECO:0000256" key="4">
    <source>
        <dbReference type="SAM" id="Phobius"/>
    </source>
</evidence>
<name>A0A6M5YK86_9BACT</name>
<feature type="transmembrane region" description="Helical" evidence="4">
    <location>
        <begin position="12"/>
        <end position="31"/>
    </location>
</feature>
<keyword evidence="6" id="KW-0969">Cilium</keyword>
<keyword evidence="4" id="KW-0812">Transmembrane</keyword>
<dbReference type="InterPro" id="IPR025713">
    <property type="entry name" value="MotB-like_N_dom"/>
</dbReference>
<accession>A0A6M5YK86</accession>
<evidence type="ECO:0000256" key="1">
    <source>
        <dbReference type="ARBA" id="ARBA00004370"/>
    </source>
</evidence>
<evidence type="ECO:0000256" key="3">
    <source>
        <dbReference type="SAM" id="MobiDB-lite"/>
    </source>
</evidence>
<reference evidence="7" key="1">
    <citation type="submission" date="2020-05" db="EMBL/GenBank/DDBJ databases">
        <title>Frigoriglobus tundricola gen. nov., sp. nov., a psychrotolerant cellulolytic planctomycete of the family Gemmataceae with two divergent copies of 16S rRNA gene.</title>
        <authorList>
            <person name="Kulichevskaya I.S."/>
            <person name="Ivanova A.A."/>
            <person name="Naumoff D.G."/>
            <person name="Beletsky A.V."/>
            <person name="Rijpstra W.I.C."/>
            <person name="Sinninghe Damste J.S."/>
            <person name="Mardanov A.V."/>
            <person name="Ravin N.V."/>
            <person name="Dedysh S.N."/>
        </authorList>
    </citation>
    <scope>NUCLEOTIDE SEQUENCE [LARGE SCALE GENOMIC DNA]</scope>
    <source>
        <strain evidence="7">PL17</strain>
    </source>
</reference>